<protein>
    <submittedName>
        <fullName evidence="1">Uncharacterized protein</fullName>
    </submittedName>
</protein>
<accession>E3L1U4</accession>
<reference evidence="2" key="2">
    <citation type="journal article" date="2011" name="Proc. Natl. Acad. Sci. U.S.A.">
        <title>Obligate biotrophy features unraveled by the genomic analysis of rust fungi.</title>
        <authorList>
            <person name="Duplessis S."/>
            <person name="Cuomo C.A."/>
            <person name="Lin Y.-C."/>
            <person name="Aerts A."/>
            <person name="Tisserant E."/>
            <person name="Veneault-Fourrey C."/>
            <person name="Joly D.L."/>
            <person name="Hacquard S."/>
            <person name="Amselem J."/>
            <person name="Cantarel B.L."/>
            <person name="Chiu R."/>
            <person name="Coutinho P.M."/>
            <person name="Feau N."/>
            <person name="Field M."/>
            <person name="Frey P."/>
            <person name="Gelhaye E."/>
            <person name="Goldberg J."/>
            <person name="Grabherr M.G."/>
            <person name="Kodira C.D."/>
            <person name="Kohler A."/>
            <person name="Kuees U."/>
            <person name="Lindquist E.A."/>
            <person name="Lucas S.M."/>
            <person name="Mago R."/>
            <person name="Mauceli E."/>
            <person name="Morin E."/>
            <person name="Murat C."/>
            <person name="Pangilinan J.L."/>
            <person name="Park R."/>
            <person name="Pearson M."/>
            <person name="Quesneville H."/>
            <person name="Rouhier N."/>
            <person name="Sakthikumar S."/>
            <person name="Salamov A.A."/>
            <person name="Schmutz J."/>
            <person name="Selles B."/>
            <person name="Shapiro H."/>
            <person name="Tanguay P."/>
            <person name="Tuskan G.A."/>
            <person name="Henrissat B."/>
            <person name="Van de Peer Y."/>
            <person name="Rouze P."/>
            <person name="Ellis J.G."/>
            <person name="Dodds P.N."/>
            <person name="Schein J.E."/>
            <person name="Zhong S."/>
            <person name="Hamelin R.C."/>
            <person name="Grigoriev I.V."/>
            <person name="Szabo L.J."/>
            <person name="Martin F."/>
        </authorList>
    </citation>
    <scope>NUCLEOTIDE SEQUENCE [LARGE SCALE GENOMIC DNA]</scope>
    <source>
        <strain evidence="2">CRL 75-36-700-3 / race SCCL</strain>
    </source>
</reference>
<keyword evidence="2" id="KW-1185">Reference proteome</keyword>
<dbReference type="RefSeq" id="XP_003334938.2">
    <property type="nucleotide sequence ID" value="XM_003334890.2"/>
</dbReference>
<evidence type="ECO:0000313" key="2">
    <source>
        <dbReference type="Proteomes" id="UP000008783"/>
    </source>
</evidence>
<dbReference type="Proteomes" id="UP000008783">
    <property type="component" value="Unassembled WGS sequence"/>
</dbReference>
<dbReference type="AlphaFoldDB" id="E3L1U4"/>
<proteinExistence type="predicted"/>
<dbReference type="GeneID" id="10530416"/>
<sequence>MLVSRPPASVTKWLKDRVLSGLDWDTIEQLVNCSDIFDLESDSIKPQGFAVTYDRFQYLKLTCMTAPAKQDPDALNSLTLWNTL</sequence>
<dbReference type="HOGENOM" id="CLU_2528553_0_0_1"/>
<organism evidence="1 2">
    <name type="scientific">Puccinia graminis f. sp. tritici (strain CRL 75-36-700-3 / race SCCL)</name>
    <name type="common">Black stem rust fungus</name>
    <dbReference type="NCBI Taxonomy" id="418459"/>
    <lineage>
        <taxon>Eukaryota</taxon>
        <taxon>Fungi</taxon>
        <taxon>Dikarya</taxon>
        <taxon>Basidiomycota</taxon>
        <taxon>Pucciniomycotina</taxon>
        <taxon>Pucciniomycetes</taxon>
        <taxon>Pucciniales</taxon>
        <taxon>Pucciniaceae</taxon>
        <taxon>Puccinia</taxon>
    </lineage>
</organism>
<name>E3L1U4_PUCGT</name>
<reference key="1">
    <citation type="submission" date="2007-01" db="EMBL/GenBank/DDBJ databases">
        <title>The Genome Sequence of Puccinia graminis f. sp. tritici Strain CRL 75-36-700-3.</title>
        <authorList>
            <consortium name="The Broad Institute Genome Sequencing Platform"/>
            <person name="Birren B."/>
            <person name="Lander E."/>
            <person name="Galagan J."/>
            <person name="Nusbaum C."/>
            <person name="Devon K."/>
            <person name="Cuomo C."/>
            <person name="Jaffe D."/>
            <person name="Butler J."/>
            <person name="Alvarez P."/>
            <person name="Gnerre S."/>
            <person name="Grabherr M."/>
            <person name="Mauceli E."/>
            <person name="Brockman W."/>
            <person name="Young S."/>
            <person name="LaButti K."/>
            <person name="Sykes S."/>
            <person name="DeCaprio D."/>
            <person name="Crawford M."/>
            <person name="Koehrsen M."/>
            <person name="Engels R."/>
            <person name="Montgomery P."/>
            <person name="Pearson M."/>
            <person name="Howarth C."/>
            <person name="Larson L."/>
            <person name="White J."/>
            <person name="Zeng Q."/>
            <person name="Kodira C."/>
            <person name="Yandava C."/>
            <person name="Alvarado L."/>
            <person name="O'Leary S."/>
            <person name="Szabo L."/>
            <person name="Dean R."/>
            <person name="Schein J."/>
        </authorList>
    </citation>
    <scope>NUCLEOTIDE SEQUENCE</scope>
    <source>
        <strain>CRL 75-36-700-3</strain>
    </source>
</reference>
<dbReference type="EMBL" id="DS178334">
    <property type="protein sequence ID" value="EFP90519.2"/>
    <property type="molecule type" value="Genomic_DNA"/>
</dbReference>
<dbReference type="VEuPathDB" id="FungiDB:PGTG_16545"/>
<gene>
    <name evidence="1" type="ORF">PGTG_16545</name>
</gene>
<dbReference type="KEGG" id="pgr:PGTG_16545"/>
<evidence type="ECO:0000313" key="1">
    <source>
        <dbReference type="EMBL" id="EFP90519.2"/>
    </source>
</evidence>
<dbReference type="InParanoid" id="E3L1U4"/>